<reference evidence="1" key="1">
    <citation type="submission" date="2022-01" db="EMBL/GenBank/DDBJ databases">
        <authorList>
            <person name="King R."/>
        </authorList>
    </citation>
    <scope>NUCLEOTIDE SEQUENCE</scope>
</reference>
<dbReference type="PANTHER" id="PTHR14553">
    <property type="entry name" value="UNCHARACTERIZED PROTEIN C1ORF50"/>
    <property type="match status" value="1"/>
</dbReference>
<dbReference type="AlphaFoldDB" id="A0A9P0DSA3"/>
<proteinExistence type="predicted"/>
<dbReference type="Proteomes" id="UP001153737">
    <property type="component" value="Chromosome 9"/>
</dbReference>
<accession>A0A9P0DSA3</accession>
<dbReference type="EMBL" id="OU896715">
    <property type="protein sequence ID" value="CAH1183671.1"/>
    <property type="molecule type" value="Genomic_DNA"/>
</dbReference>
<organism evidence="1 2">
    <name type="scientific">Phaedon cochleariae</name>
    <name type="common">Mustard beetle</name>
    <dbReference type="NCBI Taxonomy" id="80249"/>
    <lineage>
        <taxon>Eukaryota</taxon>
        <taxon>Metazoa</taxon>
        <taxon>Ecdysozoa</taxon>
        <taxon>Arthropoda</taxon>
        <taxon>Hexapoda</taxon>
        <taxon>Insecta</taxon>
        <taxon>Pterygota</taxon>
        <taxon>Neoptera</taxon>
        <taxon>Endopterygota</taxon>
        <taxon>Coleoptera</taxon>
        <taxon>Polyphaga</taxon>
        <taxon>Cucujiformia</taxon>
        <taxon>Chrysomeloidea</taxon>
        <taxon>Chrysomelidae</taxon>
        <taxon>Chrysomelinae</taxon>
        <taxon>Chrysomelini</taxon>
        <taxon>Phaedon</taxon>
    </lineage>
</organism>
<protein>
    <recommendedName>
        <fullName evidence="3">DUF2452 domain-containing protein</fullName>
    </recommendedName>
</protein>
<sequence length="182" mass="20888">MKRARDILEENPNIQRSVSLVELNPEPSGLALVNPRKVSKKTHIEMMELESHLTNANSHVASNARNKLEIIGRQMKNLQELMTDVIRETNLNHELNGAACNFVKKPGNVYHLYERPSGQKYFGMLSPEEWINTPHKFLGSYRLEADYSWTPAGDEETRHEGINFLREIVMNPKMKSIMDVTS</sequence>
<keyword evidence="2" id="KW-1185">Reference proteome</keyword>
<gene>
    <name evidence="1" type="ORF">PHAECO_LOCUS12423</name>
</gene>
<dbReference type="OrthoDB" id="9995764at2759"/>
<evidence type="ECO:0000313" key="2">
    <source>
        <dbReference type="Proteomes" id="UP001153737"/>
    </source>
</evidence>
<evidence type="ECO:0008006" key="3">
    <source>
        <dbReference type="Google" id="ProtNLM"/>
    </source>
</evidence>
<reference evidence="1" key="2">
    <citation type="submission" date="2022-10" db="EMBL/GenBank/DDBJ databases">
        <authorList>
            <consortium name="ENA_rothamsted_submissions"/>
            <consortium name="culmorum"/>
            <person name="King R."/>
        </authorList>
    </citation>
    <scope>NUCLEOTIDE SEQUENCE</scope>
</reference>
<dbReference type="Pfam" id="PF10504">
    <property type="entry name" value="DUF2452"/>
    <property type="match status" value="1"/>
</dbReference>
<dbReference type="PANTHER" id="PTHR14553:SF1">
    <property type="entry name" value="SIMILAR TO CHROMOSOME 1 OPEN READING FRAME 50"/>
    <property type="match status" value="1"/>
</dbReference>
<evidence type="ECO:0000313" key="1">
    <source>
        <dbReference type="EMBL" id="CAH1183671.1"/>
    </source>
</evidence>
<name>A0A9P0DSA3_PHACE</name>
<dbReference type="InterPro" id="IPR019534">
    <property type="entry name" value="DUF2452"/>
</dbReference>